<accession>A0A849HBW9</accession>
<evidence type="ECO:0000313" key="2">
    <source>
        <dbReference type="EMBL" id="NNM44549.1"/>
    </source>
</evidence>
<dbReference type="AlphaFoldDB" id="A0A849HBW9"/>
<dbReference type="InterPro" id="IPR011044">
    <property type="entry name" value="Quino_amine_DH_bsu"/>
</dbReference>
<keyword evidence="1" id="KW-1133">Transmembrane helix</keyword>
<name>A0A849HBW9_9MICO</name>
<keyword evidence="1" id="KW-0472">Membrane</keyword>
<dbReference type="SUPFAM" id="SSF50969">
    <property type="entry name" value="YVTN repeat-like/Quinoprotein amine dehydrogenase"/>
    <property type="match status" value="1"/>
</dbReference>
<gene>
    <name evidence="2" type="ORF">HJG52_00815</name>
</gene>
<comment type="caution">
    <text evidence="2">The sequence shown here is derived from an EMBL/GenBank/DDBJ whole genome shotgun (WGS) entry which is preliminary data.</text>
</comment>
<keyword evidence="3" id="KW-1185">Reference proteome</keyword>
<proteinExistence type="predicted"/>
<dbReference type="EMBL" id="JABEPQ010000001">
    <property type="protein sequence ID" value="NNM44549.1"/>
    <property type="molecule type" value="Genomic_DNA"/>
</dbReference>
<feature type="transmembrane region" description="Helical" evidence="1">
    <location>
        <begin position="41"/>
        <end position="62"/>
    </location>
</feature>
<protein>
    <submittedName>
        <fullName evidence="2">Uncharacterized protein</fullName>
    </submittedName>
</protein>
<sequence>MTDRDLTGLLERASADLPEVDFASDAWADAYAAQSRRRRRLTTGVGAVAAAALAVGAVQIWGSDGSANRTPTPGVTATTPPVTGTLADGTAYAELPLEGKESELPQLDVGLPKLIDTSRPRMMQSALRGEPPTVVGVTLEPTTPELKAYRVLLIRPSGELLEVDGLTLKPVRDTGGNEAMPLGTRTIGGGGMVAFPQPGEVVVVDRRGEVTRFPVPSEYVQEVSWTPSNDSVVIRSDDGKVWTLDPWKPGAKAVEVVDTLATGVTGLRVAEENRSLSVTWNDLVTGKRAGQRTIGAPVYELWQRPVGSATWVASGAFFDQALTSEVIRRGNGPIYQGVVAVPLERGKAKLLLAPENPDGQEGRYKGCCTPLAWWNASTVLLQTNGSHPSWILAWNVDTGQVSKVTRIAYDPKTDVAPPRLALNIGWRY</sequence>
<keyword evidence="1" id="KW-0812">Transmembrane</keyword>
<evidence type="ECO:0000256" key="1">
    <source>
        <dbReference type="SAM" id="Phobius"/>
    </source>
</evidence>
<evidence type="ECO:0000313" key="3">
    <source>
        <dbReference type="Proteomes" id="UP000588586"/>
    </source>
</evidence>
<dbReference type="Proteomes" id="UP000588586">
    <property type="component" value="Unassembled WGS sequence"/>
</dbReference>
<dbReference type="RefSeq" id="WP_171241691.1">
    <property type="nucleotide sequence ID" value="NZ_JABEPQ010000001.1"/>
</dbReference>
<reference evidence="2 3" key="1">
    <citation type="submission" date="2020-04" db="EMBL/GenBank/DDBJ databases">
        <title>Knoellia sp. isolate from air conditioner.</title>
        <authorList>
            <person name="Chea S."/>
            <person name="Kim D.-U."/>
        </authorList>
    </citation>
    <scope>NUCLEOTIDE SEQUENCE [LARGE SCALE GENOMIC DNA]</scope>
    <source>
        <strain evidence="2 3">DB2414S</strain>
    </source>
</reference>
<organism evidence="2 3">
    <name type="scientific">Knoellia koreensis</name>
    <dbReference type="NCBI Taxonomy" id="2730921"/>
    <lineage>
        <taxon>Bacteria</taxon>
        <taxon>Bacillati</taxon>
        <taxon>Actinomycetota</taxon>
        <taxon>Actinomycetes</taxon>
        <taxon>Micrococcales</taxon>
        <taxon>Intrasporangiaceae</taxon>
        <taxon>Knoellia</taxon>
    </lineage>
</organism>